<evidence type="ECO:0000259" key="8">
    <source>
        <dbReference type="PROSITE" id="PS51987"/>
    </source>
</evidence>
<dbReference type="GO" id="GO:0005524">
    <property type="term" value="F:ATP binding"/>
    <property type="evidence" value="ECO:0007669"/>
    <property type="project" value="UniProtKB-KW"/>
</dbReference>
<evidence type="ECO:0000256" key="3">
    <source>
        <dbReference type="ARBA" id="ARBA00022741"/>
    </source>
</evidence>
<reference evidence="9" key="2">
    <citation type="journal article" date="2021" name="PeerJ">
        <title>Extensive microbial diversity within the chicken gut microbiome revealed by metagenomics and culture.</title>
        <authorList>
            <person name="Gilroy R."/>
            <person name="Ravi A."/>
            <person name="Getino M."/>
            <person name="Pursley I."/>
            <person name="Horton D.L."/>
            <person name="Alikhan N.F."/>
            <person name="Baker D."/>
            <person name="Gharbi K."/>
            <person name="Hall N."/>
            <person name="Watson M."/>
            <person name="Adriaenssens E.M."/>
            <person name="Foster-Nyarko E."/>
            <person name="Jarju S."/>
            <person name="Secka A."/>
            <person name="Antonio M."/>
            <person name="Oren A."/>
            <person name="Chaudhuri R.R."/>
            <person name="La Ragione R."/>
            <person name="Hildebrand F."/>
            <person name="Pallen M.J."/>
        </authorList>
    </citation>
    <scope>NUCLEOTIDE SEQUENCE</scope>
    <source>
        <strain evidence="9">ChiSjej1B19-7085</strain>
    </source>
</reference>
<evidence type="ECO:0000313" key="9">
    <source>
        <dbReference type="EMBL" id="HIR58026.1"/>
    </source>
</evidence>
<dbReference type="InterPro" id="IPR014746">
    <property type="entry name" value="Gln_synth/guanido_kin_cat_dom"/>
</dbReference>
<dbReference type="SUPFAM" id="SSF54368">
    <property type="entry name" value="Glutamine synthetase, N-terminal domain"/>
    <property type="match status" value="1"/>
</dbReference>
<dbReference type="Gene3D" id="3.10.20.70">
    <property type="entry name" value="Glutamine synthetase, N-terminal domain"/>
    <property type="match status" value="1"/>
</dbReference>
<dbReference type="InterPro" id="IPR036651">
    <property type="entry name" value="Gln_synt_N_sf"/>
</dbReference>
<dbReference type="PROSITE" id="PS51986">
    <property type="entry name" value="GS_BETA_GRASP"/>
    <property type="match status" value="1"/>
</dbReference>
<dbReference type="InterPro" id="IPR008146">
    <property type="entry name" value="Gln_synth_cat_dom"/>
</dbReference>
<evidence type="ECO:0000256" key="1">
    <source>
        <dbReference type="ARBA" id="ARBA00009897"/>
    </source>
</evidence>
<protein>
    <submittedName>
        <fullName evidence="9">Glutamine synthetase</fullName>
    </submittedName>
</protein>
<name>A0A9D1J1W6_9FIRM</name>
<evidence type="ECO:0000256" key="5">
    <source>
        <dbReference type="PROSITE-ProRule" id="PRU01330"/>
    </source>
</evidence>
<evidence type="ECO:0000256" key="4">
    <source>
        <dbReference type="ARBA" id="ARBA00022840"/>
    </source>
</evidence>
<organism evidence="9 10">
    <name type="scientific">Candidatus Gallacutalibacter pullicola</name>
    <dbReference type="NCBI Taxonomy" id="2840830"/>
    <lineage>
        <taxon>Bacteria</taxon>
        <taxon>Bacillati</taxon>
        <taxon>Bacillota</taxon>
        <taxon>Clostridia</taxon>
        <taxon>Eubacteriales</taxon>
        <taxon>Candidatus Gallacutalibacter</taxon>
    </lineage>
</organism>
<proteinExistence type="inferred from homology"/>
<dbReference type="Proteomes" id="UP000886785">
    <property type="component" value="Unassembled WGS sequence"/>
</dbReference>
<dbReference type="PANTHER" id="PTHR43785:SF12">
    <property type="entry name" value="TYPE-1 GLUTAMINE SYNTHETASE 2"/>
    <property type="match status" value="1"/>
</dbReference>
<keyword evidence="2" id="KW-0436">Ligase</keyword>
<evidence type="ECO:0000256" key="6">
    <source>
        <dbReference type="RuleBase" id="RU000384"/>
    </source>
</evidence>
<dbReference type="Pfam" id="PF00120">
    <property type="entry name" value="Gln-synt_C"/>
    <property type="match status" value="1"/>
</dbReference>
<feature type="domain" description="GS beta-grasp" evidence="7">
    <location>
        <begin position="15"/>
        <end position="101"/>
    </location>
</feature>
<evidence type="ECO:0000313" key="10">
    <source>
        <dbReference type="Proteomes" id="UP000886785"/>
    </source>
</evidence>
<sequence length="427" mass="47685">MSSISSEIIDFVKENDVKFIRLVFCDLFGQQKNIAIMAEELPRAFEMGISFDASAVRGFLDPGEPSDLFLKPDSSTVAVLPWRPAHERVMRMFCTVHHFDGSLFEGDTRGILQKAVQYAADLGCMCRVGAECEFYLFRTEDGVPTLEPFDHGGYADLFPLDRGENIRRGVCLALEEMGIHPESSHHEQGPGQNEIDFRFSDILTAADQLMTLRSVVKSIAGENGLFASFLPKPLENEHGSSLYLHLSLLKGGRNLFETSGPKHSEDAESFLQGILDHIVEITAFLNPLANSYRRLGDGQAPDSVSWAHQDRTRLVRIPASAGEYQRMELRSPDPSCNPYLALTLLLHAGLDGVQKHRKLSPQGQSGSALPKSLGEALRTAEQSEFVRSVIPESVLNRYFSEKWKEENAFRQAGNARALEQKMYFPYL</sequence>
<gene>
    <name evidence="9" type="ORF">IAA54_10185</name>
</gene>
<dbReference type="SUPFAM" id="SSF55931">
    <property type="entry name" value="Glutamine synthetase/guanido kinase"/>
    <property type="match status" value="1"/>
</dbReference>
<dbReference type="PROSITE" id="PS51987">
    <property type="entry name" value="GS_CATALYTIC"/>
    <property type="match status" value="1"/>
</dbReference>
<dbReference type="EMBL" id="DVHF01000128">
    <property type="protein sequence ID" value="HIR58026.1"/>
    <property type="molecule type" value="Genomic_DNA"/>
</dbReference>
<dbReference type="Gene3D" id="3.30.590.10">
    <property type="entry name" value="Glutamine synthetase/guanido kinase, catalytic domain"/>
    <property type="match status" value="1"/>
</dbReference>
<comment type="similarity">
    <text evidence="1 5 6">Belongs to the glutamine synthetase family.</text>
</comment>
<evidence type="ECO:0000256" key="2">
    <source>
        <dbReference type="ARBA" id="ARBA00022598"/>
    </source>
</evidence>
<dbReference type="AlphaFoldDB" id="A0A9D1J1W6"/>
<dbReference type="GO" id="GO:0006542">
    <property type="term" value="P:glutamine biosynthetic process"/>
    <property type="evidence" value="ECO:0007669"/>
    <property type="project" value="InterPro"/>
</dbReference>
<dbReference type="PANTHER" id="PTHR43785">
    <property type="entry name" value="GAMMA-GLUTAMYLPUTRESCINE SYNTHETASE"/>
    <property type="match status" value="1"/>
</dbReference>
<dbReference type="SMART" id="SM01230">
    <property type="entry name" value="Gln-synt_C"/>
    <property type="match status" value="1"/>
</dbReference>
<dbReference type="GO" id="GO:0004356">
    <property type="term" value="F:glutamine synthetase activity"/>
    <property type="evidence" value="ECO:0007669"/>
    <property type="project" value="InterPro"/>
</dbReference>
<dbReference type="InterPro" id="IPR008147">
    <property type="entry name" value="Gln_synt_N"/>
</dbReference>
<accession>A0A9D1J1W6</accession>
<keyword evidence="3" id="KW-0547">Nucleotide-binding</keyword>
<reference evidence="9" key="1">
    <citation type="submission" date="2020-10" db="EMBL/GenBank/DDBJ databases">
        <authorList>
            <person name="Gilroy R."/>
        </authorList>
    </citation>
    <scope>NUCLEOTIDE SEQUENCE</scope>
    <source>
        <strain evidence="9">ChiSjej1B19-7085</strain>
    </source>
</reference>
<keyword evidence="4" id="KW-0067">ATP-binding</keyword>
<evidence type="ECO:0000259" key="7">
    <source>
        <dbReference type="PROSITE" id="PS51986"/>
    </source>
</evidence>
<dbReference type="Pfam" id="PF03951">
    <property type="entry name" value="Gln-synt_N"/>
    <property type="match status" value="1"/>
</dbReference>
<comment type="caution">
    <text evidence="9">The sequence shown here is derived from an EMBL/GenBank/DDBJ whole genome shotgun (WGS) entry which is preliminary data.</text>
</comment>
<feature type="domain" description="GS catalytic" evidence="8">
    <location>
        <begin position="108"/>
        <end position="427"/>
    </location>
</feature>